<dbReference type="AlphaFoldDB" id="A0A1G9AC67"/>
<proteinExistence type="predicted"/>
<evidence type="ECO:0000313" key="2">
    <source>
        <dbReference type="EMBL" id="SDK24414.1"/>
    </source>
</evidence>
<sequence>MELREVNTVPSTPPLPRSAPDLPRSVPGPPPSPHSPKVEPHQTGVIDTEFLKIAPERFNTVIAYVDEDRPGWIADIPWGELLDVAGLLVFITHCRGDDLGARNLREGVTDTARDAGLTQLDRIALFAVPPRTHADLLVFLRPLPSTKGRLR</sequence>
<evidence type="ECO:0000256" key="1">
    <source>
        <dbReference type="SAM" id="MobiDB-lite"/>
    </source>
</evidence>
<accession>A0A1G9AC67</accession>
<protein>
    <submittedName>
        <fullName evidence="2">Uncharacterized protein</fullName>
    </submittedName>
</protein>
<gene>
    <name evidence="2" type="ORF">SAMN05421806_105468</name>
</gene>
<feature type="region of interest" description="Disordered" evidence="1">
    <location>
        <begin position="1"/>
        <end position="43"/>
    </location>
</feature>
<dbReference type="EMBL" id="FNFF01000005">
    <property type="protein sequence ID" value="SDK24414.1"/>
    <property type="molecule type" value="Genomic_DNA"/>
</dbReference>
<dbReference type="Proteomes" id="UP000199155">
    <property type="component" value="Unassembled WGS sequence"/>
</dbReference>
<name>A0A1G9AC67_9ACTN</name>
<organism evidence="2 3">
    <name type="scientific">Streptomyces indicus</name>
    <dbReference type="NCBI Taxonomy" id="417292"/>
    <lineage>
        <taxon>Bacteria</taxon>
        <taxon>Bacillati</taxon>
        <taxon>Actinomycetota</taxon>
        <taxon>Actinomycetes</taxon>
        <taxon>Kitasatosporales</taxon>
        <taxon>Streptomycetaceae</taxon>
        <taxon>Streptomyces</taxon>
    </lineage>
</organism>
<keyword evidence="3" id="KW-1185">Reference proteome</keyword>
<reference evidence="2 3" key="1">
    <citation type="submission" date="2016-10" db="EMBL/GenBank/DDBJ databases">
        <authorList>
            <person name="de Groot N.N."/>
        </authorList>
    </citation>
    <scope>NUCLEOTIDE SEQUENCE [LARGE SCALE GENOMIC DNA]</scope>
    <source>
        <strain evidence="2 3">CGMCC 4.5727</strain>
    </source>
</reference>
<evidence type="ECO:0000313" key="3">
    <source>
        <dbReference type="Proteomes" id="UP000199155"/>
    </source>
</evidence>